<accession>A0ABU2A6K5</accession>
<dbReference type="InterPro" id="IPR036641">
    <property type="entry name" value="HPT_dom_sf"/>
</dbReference>
<dbReference type="Proteomes" id="UP001180825">
    <property type="component" value="Unassembled WGS sequence"/>
</dbReference>
<keyword evidence="3" id="KW-0238">DNA-binding</keyword>
<dbReference type="Gene3D" id="1.20.120.160">
    <property type="entry name" value="HPT domain"/>
    <property type="match status" value="1"/>
</dbReference>
<evidence type="ECO:0000256" key="1">
    <source>
        <dbReference type="PROSITE-ProRule" id="PRU00169"/>
    </source>
</evidence>
<evidence type="ECO:0000313" key="4">
    <source>
        <dbReference type="Proteomes" id="UP001180825"/>
    </source>
</evidence>
<dbReference type="EMBL" id="JAVDXV010000003">
    <property type="protein sequence ID" value="MDR7332834.1"/>
    <property type="molecule type" value="Genomic_DNA"/>
</dbReference>
<dbReference type="Gene3D" id="3.40.50.2300">
    <property type="match status" value="1"/>
</dbReference>
<proteinExistence type="predicted"/>
<dbReference type="InterPro" id="IPR011006">
    <property type="entry name" value="CheY-like_superfamily"/>
</dbReference>
<dbReference type="GO" id="GO:0003677">
    <property type="term" value="F:DNA binding"/>
    <property type="evidence" value="ECO:0007669"/>
    <property type="project" value="UniProtKB-KW"/>
</dbReference>
<keyword evidence="1" id="KW-0597">Phosphoprotein</keyword>
<dbReference type="RefSeq" id="WP_310327883.1">
    <property type="nucleotide sequence ID" value="NZ_JAVDXV010000003.1"/>
</dbReference>
<dbReference type="PROSITE" id="PS50110">
    <property type="entry name" value="RESPONSE_REGULATORY"/>
    <property type="match status" value="1"/>
</dbReference>
<dbReference type="SUPFAM" id="SSF47226">
    <property type="entry name" value="Histidine-containing phosphotransfer domain, HPT domain"/>
    <property type="match status" value="1"/>
</dbReference>
<protein>
    <submittedName>
        <fullName evidence="3">DNA-binding response OmpR family regulator</fullName>
    </submittedName>
</protein>
<gene>
    <name evidence="3" type="ORF">J2X21_001967</name>
</gene>
<organism evidence="3 4">
    <name type="scientific">Roseateles asaccharophilus</name>
    <dbReference type="NCBI Taxonomy" id="582607"/>
    <lineage>
        <taxon>Bacteria</taxon>
        <taxon>Pseudomonadati</taxon>
        <taxon>Pseudomonadota</taxon>
        <taxon>Betaproteobacteria</taxon>
        <taxon>Burkholderiales</taxon>
        <taxon>Sphaerotilaceae</taxon>
        <taxon>Roseateles</taxon>
    </lineage>
</organism>
<dbReference type="CDD" id="cd00156">
    <property type="entry name" value="REC"/>
    <property type="match status" value="1"/>
</dbReference>
<name>A0ABU2A6K5_9BURK</name>
<dbReference type="SMART" id="SM00448">
    <property type="entry name" value="REC"/>
    <property type="match status" value="1"/>
</dbReference>
<dbReference type="SUPFAM" id="SSF52172">
    <property type="entry name" value="CheY-like"/>
    <property type="match status" value="1"/>
</dbReference>
<comment type="caution">
    <text evidence="3">The sequence shown here is derived from an EMBL/GenBank/DDBJ whole genome shotgun (WGS) entry which is preliminary data.</text>
</comment>
<reference evidence="3 4" key="1">
    <citation type="submission" date="2023-07" db="EMBL/GenBank/DDBJ databases">
        <title>Sorghum-associated microbial communities from plants grown in Nebraska, USA.</title>
        <authorList>
            <person name="Schachtman D."/>
        </authorList>
    </citation>
    <scope>NUCLEOTIDE SEQUENCE [LARGE SCALE GENOMIC DNA]</scope>
    <source>
        <strain evidence="3 4">BE316</strain>
    </source>
</reference>
<sequence length="240" mass="24871">MSARLLLIEDDAAIARFVELALEELPDHDPEAPPVEFRLVRSLAGAREALAGGGWALVISDLMLPDGSAELLLAEGHARAPGAPPWLVFSAGVHDERRPLLAAQGVACTLRKPVPLEELLSAIAGLLRRGEAPVPPEAATAAGDPVATHFGGDRAMYESFRAGCLERFGADLAQGEAAVAASDAVALRPVVHGLKAVLELIGEPGLAAQARALEAAAEQGEVAAQAWAVMAQGLRTLASR</sequence>
<evidence type="ECO:0000259" key="2">
    <source>
        <dbReference type="PROSITE" id="PS50110"/>
    </source>
</evidence>
<dbReference type="InterPro" id="IPR001789">
    <property type="entry name" value="Sig_transdc_resp-reg_receiver"/>
</dbReference>
<keyword evidence="4" id="KW-1185">Reference proteome</keyword>
<evidence type="ECO:0000313" key="3">
    <source>
        <dbReference type="EMBL" id="MDR7332834.1"/>
    </source>
</evidence>
<feature type="domain" description="Response regulatory" evidence="2">
    <location>
        <begin position="4"/>
        <end position="127"/>
    </location>
</feature>
<feature type="modified residue" description="4-aspartylphosphate" evidence="1">
    <location>
        <position position="61"/>
    </location>
</feature>